<gene>
    <name evidence="2" type="ORF">DCMF_26620</name>
</gene>
<proteinExistence type="predicted"/>
<dbReference type="AlphaFoldDB" id="A0A3G1KZB1"/>
<dbReference type="InterPro" id="IPR016181">
    <property type="entry name" value="Acyl_CoA_acyltransferase"/>
</dbReference>
<sequence>MNEQSWVIDLFRPEDAEEVVGLYRAIYGEYFPLREIYLADWHIEQAEKNDSYRIVARLTDGRLIGTVALYRSVPTNPELYEAGGLMVLEEYRTKNVALELMGFLCNRLPKMSHVGQVWGEAVCNHLVSQQLSIKIGYIPCALEVDMMPEEAYQKMSECGLNINSRVSVLVLFQAFRPDHRVVYLPQAYEDTLKKIYAPFNFGHEFLKPGSSIEDEINTSADIQSMSDAGIARITVSHIGTDFLSWLDRTHDELRNNGNKVYQVILPLDTPLVDQATESLRQEGYWLGGLLPRWFGHDGFLLQKTLHEPDFSKIKVYSKQAKEVFAMVKADYEKKLR</sequence>
<evidence type="ECO:0000259" key="1">
    <source>
        <dbReference type="PROSITE" id="PS51186"/>
    </source>
</evidence>
<keyword evidence="3" id="KW-1185">Reference proteome</keyword>
<dbReference type="SUPFAM" id="SSF55729">
    <property type="entry name" value="Acyl-CoA N-acyltransferases (Nat)"/>
    <property type="match status" value="1"/>
</dbReference>
<dbReference type="Gene3D" id="3.40.630.30">
    <property type="match status" value="1"/>
</dbReference>
<dbReference type="EMBL" id="CP017634">
    <property type="protein sequence ID" value="ATW27852.1"/>
    <property type="molecule type" value="Genomic_DNA"/>
</dbReference>
<dbReference type="Pfam" id="PF00583">
    <property type="entry name" value="Acetyltransf_1"/>
    <property type="match status" value="1"/>
</dbReference>
<dbReference type="RefSeq" id="WP_148137237.1">
    <property type="nucleotide sequence ID" value="NZ_CP017634.1"/>
</dbReference>
<reference evidence="2 3" key="1">
    <citation type="submission" date="2016-10" db="EMBL/GenBank/DDBJ databases">
        <title>Complete Genome Sequence of Peptococcaceae strain DCMF.</title>
        <authorList>
            <person name="Edwards R.J."/>
            <person name="Holland S.I."/>
            <person name="Deshpande N.P."/>
            <person name="Wong Y.K."/>
            <person name="Ertan H."/>
            <person name="Manefield M."/>
            <person name="Russell T.L."/>
            <person name="Lee M.J."/>
        </authorList>
    </citation>
    <scope>NUCLEOTIDE SEQUENCE [LARGE SCALE GENOMIC DNA]</scope>
    <source>
        <strain evidence="2 3">DCMF</strain>
    </source>
</reference>
<evidence type="ECO:0000313" key="3">
    <source>
        <dbReference type="Proteomes" id="UP000323521"/>
    </source>
</evidence>
<dbReference type="Proteomes" id="UP000323521">
    <property type="component" value="Chromosome"/>
</dbReference>
<dbReference type="InterPro" id="IPR000182">
    <property type="entry name" value="GNAT_dom"/>
</dbReference>
<protein>
    <recommendedName>
        <fullName evidence="1">N-acetyltransferase domain-containing protein</fullName>
    </recommendedName>
</protein>
<dbReference type="OrthoDB" id="5412651at2"/>
<organism evidence="2 3">
    <name type="scientific">Formimonas warabiya</name>
    <dbReference type="NCBI Taxonomy" id="1761012"/>
    <lineage>
        <taxon>Bacteria</taxon>
        <taxon>Bacillati</taxon>
        <taxon>Bacillota</taxon>
        <taxon>Clostridia</taxon>
        <taxon>Eubacteriales</taxon>
        <taxon>Peptococcaceae</taxon>
        <taxon>Candidatus Formimonas</taxon>
    </lineage>
</organism>
<dbReference type="GO" id="GO:0016747">
    <property type="term" value="F:acyltransferase activity, transferring groups other than amino-acyl groups"/>
    <property type="evidence" value="ECO:0007669"/>
    <property type="project" value="InterPro"/>
</dbReference>
<name>A0A3G1KZB1_FORW1</name>
<dbReference type="KEGG" id="fwa:DCMF_26620"/>
<dbReference type="PROSITE" id="PS51186">
    <property type="entry name" value="GNAT"/>
    <property type="match status" value="1"/>
</dbReference>
<accession>A0A3G1KZB1</accession>
<evidence type="ECO:0000313" key="2">
    <source>
        <dbReference type="EMBL" id="ATW27852.1"/>
    </source>
</evidence>
<feature type="domain" description="N-acetyltransferase" evidence="1">
    <location>
        <begin position="6"/>
        <end position="182"/>
    </location>
</feature>